<dbReference type="VEuPathDB" id="PlasmoDB:PVP01_0001150"/>
<accession>A0A1G4E2M6</accession>
<dbReference type="VEuPathDB" id="PlasmoDB:PVW1_100012500"/>
<dbReference type="AlphaFoldDB" id="A0A1G4E2M6"/>
<dbReference type="Pfam" id="PF05795">
    <property type="entry name" value="Plasmodium_Vir"/>
    <property type="match status" value="1"/>
</dbReference>
<sequence length="363" mass="42057">MSKNITDIEYWKDDYPFLNEVWTTYNGFNKDVVDDEDKSKYSVLCKQIIEGSKMDLSIHTQICMKLMRNLGYFSLDPEYYQLSRERCNILYNWIYNLINKKKITDKVIDKCFEMYDFEMKSKRNDKKCYHYRDIKLYEPINITLLDIFNDKMPIIKTTLKDVNIPNRVRGRNYVCECLKIYKLMNDKYCSKGKEKTADNLSTCIKLGNFKDSYKLYLYDESDFRTIIPSLDNLDEDLLVKCSDKEEKLQLVSIGLGTPEGYQEHSSTEDVEGAKPYLGMDTTLGNEDSPMRKTITTTIGTFAGASSLLALLYKFTPAGRLVNPKLRTTGIINNNLYSDDANGMLFNGNEHDGFNSYNIGYEAA</sequence>
<dbReference type="VEuPathDB" id="PlasmoDB:PVPAM_000027000"/>
<evidence type="ECO:0000313" key="2">
    <source>
        <dbReference type="Proteomes" id="UP000196402"/>
    </source>
</evidence>
<proteinExistence type="predicted"/>
<evidence type="ECO:0000313" key="1">
    <source>
        <dbReference type="EMBL" id="SCA60365.1"/>
    </source>
</evidence>
<name>A0A1G4E2M6_PLAVI</name>
<protein>
    <submittedName>
        <fullName evidence="1">VIR protein</fullName>
    </submittedName>
</protein>
<organism evidence="1 2">
    <name type="scientific">Plasmodium vivax</name>
    <name type="common">malaria parasite P. vivax</name>
    <dbReference type="NCBI Taxonomy" id="5855"/>
    <lineage>
        <taxon>Eukaryota</taxon>
        <taxon>Sar</taxon>
        <taxon>Alveolata</taxon>
        <taxon>Apicomplexa</taxon>
        <taxon>Aconoidasida</taxon>
        <taxon>Haemosporida</taxon>
        <taxon>Plasmodiidae</taxon>
        <taxon>Plasmodium</taxon>
        <taxon>Plasmodium (Plasmodium)</taxon>
    </lineage>
</organism>
<gene>
    <name evidence="1" type="ORF">PVT01_000099600</name>
</gene>
<dbReference type="EMBL" id="FLYH01000333">
    <property type="protein sequence ID" value="SCA60365.1"/>
    <property type="molecule type" value="Genomic_DNA"/>
</dbReference>
<reference evidence="1 2" key="1">
    <citation type="submission" date="2016-07" db="EMBL/GenBank/DDBJ databases">
        <authorList>
            <consortium name="Pathogen Informatics"/>
        </authorList>
    </citation>
    <scope>NUCLEOTIDE SEQUENCE [LARGE SCALE GENOMIC DNA]</scope>
</reference>
<dbReference type="InterPro" id="IPR008780">
    <property type="entry name" value="Plasmodium_Vir"/>
</dbReference>
<dbReference type="Proteomes" id="UP000196402">
    <property type="component" value="Unassembled WGS sequence"/>
</dbReference>